<dbReference type="GO" id="GO:0005886">
    <property type="term" value="C:plasma membrane"/>
    <property type="evidence" value="ECO:0007669"/>
    <property type="project" value="UniProtKB-SubCell"/>
</dbReference>
<dbReference type="InterPro" id="IPR039421">
    <property type="entry name" value="Type_1_exporter"/>
</dbReference>
<dbReference type="RefSeq" id="WP_154617182.1">
    <property type="nucleotide sequence ID" value="NZ_WLXI01000019.1"/>
</dbReference>
<evidence type="ECO:0000256" key="1">
    <source>
        <dbReference type="ARBA" id="ARBA00004651"/>
    </source>
</evidence>
<evidence type="ECO:0000313" key="7">
    <source>
        <dbReference type="Proteomes" id="UP000483839"/>
    </source>
</evidence>
<reference evidence="6 7" key="1">
    <citation type="submission" date="2019-11" db="EMBL/GenBank/DDBJ databases">
        <title>Streptococcus uberis isolated from clinical mastitis cases on a southeastern Queensland dairy.</title>
        <authorList>
            <person name="Workentine M.L."/>
            <person name="Price R."/>
            <person name="Olchowy T."/>
        </authorList>
    </citation>
    <scope>NUCLEOTIDE SEQUENCE [LARGE SCALE GENOMIC DNA]</scope>
    <source>
        <strain evidence="6 7">OLC4459-A17</strain>
    </source>
</reference>
<proteinExistence type="predicted"/>
<keyword evidence="2" id="KW-0812">Transmembrane</keyword>
<organism evidence="6 7">
    <name type="scientific">Streptococcus uberis</name>
    <dbReference type="NCBI Taxonomy" id="1349"/>
    <lineage>
        <taxon>Bacteria</taxon>
        <taxon>Bacillati</taxon>
        <taxon>Bacillota</taxon>
        <taxon>Bacilli</taxon>
        <taxon>Lactobacillales</taxon>
        <taxon>Streptococcaceae</taxon>
        <taxon>Streptococcus</taxon>
    </lineage>
</organism>
<accession>A0A6L6G7M3</accession>
<dbReference type="InterPro" id="IPR027417">
    <property type="entry name" value="P-loop_NTPase"/>
</dbReference>
<dbReference type="GO" id="GO:0005524">
    <property type="term" value="F:ATP binding"/>
    <property type="evidence" value="ECO:0007669"/>
    <property type="project" value="UniProtKB-KW"/>
</dbReference>
<comment type="caution">
    <text evidence="6">The sequence shown here is derived from an EMBL/GenBank/DDBJ whole genome shotgun (WGS) entry which is preliminary data.</text>
</comment>
<dbReference type="PANTHER" id="PTHR24221">
    <property type="entry name" value="ATP-BINDING CASSETTE SUB-FAMILY B"/>
    <property type="match status" value="1"/>
</dbReference>
<dbReference type="Proteomes" id="UP000483839">
    <property type="component" value="Unassembled WGS sequence"/>
</dbReference>
<dbReference type="PANTHER" id="PTHR24221:SF654">
    <property type="entry name" value="ATP-BINDING CASSETTE SUB-FAMILY B MEMBER 6"/>
    <property type="match status" value="1"/>
</dbReference>
<evidence type="ECO:0000256" key="4">
    <source>
        <dbReference type="ARBA" id="ARBA00023136"/>
    </source>
</evidence>
<protein>
    <submittedName>
        <fullName evidence="6">ATP-binding cassette domain-containing protein</fullName>
    </submittedName>
</protein>
<gene>
    <name evidence="6" type="ORF">GKS16_02480</name>
</gene>
<feature type="non-terminal residue" evidence="6">
    <location>
        <position position="169"/>
    </location>
</feature>
<dbReference type="Pfam" id="PF00005">
    <property type="entry name" value="ABC_tran"/>
    <property type="match status" value="1"/>
</dbReference>
<name>A0A6L6G7M3_STRUB</name>
<sequence>MIKTGQLTIGELISFQSLTIFFAGPIKDLLLIQDDFQKMNILISRINDLMVIETENLTSHLKSPIDSAHNFPIGLKGISYAKGFSAKILNDINLTINENEKIAVVGLNGSGKSTLLNIIASINEISEGNYLINNQEINLVSLKSFRDGISFVVQNPYIFSGTVLELSLI</sequence>
<dbReference type="EMBL" id="WLXI01000019">
    <property type="protein sequence ID" value="MTD01150.1"/>
    <property type="molecule type" value="Genomic_DNA"/>
</dbReference>
<keyword evidence="4" id="KW-0472">Membrane</keyword>
<keyword evidence="6" id="KW-0067">ATP-binding</keyword>
<evidence type="ECO:0000256" key="3">
    <source>
        <dbReference type="ARBA" id="ARBA00022989"/>
    </source>
</evidence>
<dbReference type="AlphaFoldDB" id="A0A6L6G7M3"/>
<dbReference type="GO" id="GO:0034040">
    <property type="term" value="F:ATPase-coupled lipid transmembrane transporter activity"/>
    <property type="evidence" value="ECO:0007669"/>
    <property type="project" value="TreeGrafter"/>
</dbReference>
<dbReference type="SUPFAM" id="SSF52540">
    <property type="entry name" value="P-loop containing nucleoside triphosphate hydrolases"/>
    <property type="match status" value="1"/>
</dbReference>
<dbReference type="SUPFAM" id="SSF90123">
    <property type="entry name" value="ABC transporter transmembrane region"/>
    <property type="match status" value="1"/>
</dbReference>
<dbReference type="Gene3D" id="3.40.50.300">
    <property type="entry name" value="P-loop containing nucleotide triphosphate hydrolases"/>
    <property type="match status" value="1"/>
</dbReference>
<feature type="domain" description="ABC transporter" evidence="5">
    <location>
        <begin position="89"/>
        <end position="162"/>
    </location>
</feature>
<evidence type="ECO:0000256" key="2">
    <source>
        <dbReference type="ARBA" id="ARBA00022692"/>
    </source>
</evidence>
<comment type="subcellular location">
    <subcellularLocation>
        <location evidence="1">Cell membrane</location>
        <topology evidence="1">Multi-pass membrane protein</topology>
    </subcellularLocation>
</comment>
<dbReference type="InterPro" id="IPR036640">
    <property type="entry name" value="ABC1_TM_sf"/>
</dbReference>
<keyword evidence="3" id="KW-1133">Transmembrane helix</keyword>
<dbReference type="InterPro" id="IPR003439">
    <property type="entry name" value="ABC_transporter-like_ATP-bd"/>
</dbReference>
<evidence type="ECO:0000313" key="6">
    <source>
        <dbReference type="EMBL" id="MTD01150.1"/>
    </source>
</evidence>
<evidence type="ECO:0000259" key="5">
    <source>
        <dbReference type="Pfam" id="PF00005"/>
    </source>
</evidence>
<dbReference type="GO" id="GO:0016887">
    <property type="term" value="F:ATP hydrolysis activity"/>
    <property type="evidence" value="ECO:0007669"/>
    <property type="project" value="InterPro"/>
</dbReference>
<keyword evidence="6" id="KW-0547">Nucleotide-binding</keyword>